<protein>
    <recommendedName>
        <fullName evidence="12">Mechanosensitive ion channel protein MscS</fullName>
    </recommendedName>
</protein>
<dbReference type="Pfam" id="PF21082">
    <property type="entry name" value="MS_channel_3rd"/>
    <property type="match status" value="1"/>
</dbReference>
<dbReference type="InterPro" id="IPR011014">
    <property type="entry name" value="MscS_channel_TM-2"/>
</dbReference>
<evidence type="ECO:0000259" key="8">
    <source>
        <dbReference type="Pfam" id="PF00924"/>
    </source>
</evidence>
<dbReference type="FunFam" id="2.30.30.60:FF:000001">
    <property type="entry name" value="MscS Mechanosensitive ion channel"/>
    <property type="match status" value="1"/>
</dbReference>
<dbReference type="PANTHER" id="PTHR30460">
    <property type="entry name" value="MODERATE CONDUCTANCE MECHANOSENSITIVE CHANNEL YBIO"/>
    <property type="match status" value="1"/>
</dbReference>
<evidence type="ECO:0000256" key="5">
    <source>
        <dbReference type="ARBA" id="ARBA00022989"/>
    </source>
</evidence>
<accession>A0A1J5IX11</accession>
<evidence type="ECO:0000256" key="2">
    <source>
        <dbReference type="ARBA" id="ARBA00008017"/>
    </source>
</evidence>
<evidence type="ECO:0000256" key="6">
    <source>
        <dbReference type="ARBA" id="ARBA00023136"/>
    </source>
</evidence>
<dbReference type="SUPFAM" id="SSF82861">
    <property type="entry name" value="Mechanosensitive channel protein MscS (YggB), transmembrane region"/>
    <property type="match status" value="1"/>
</dbReference>
<dbReference type="STRING" id="1817892.AUK40_01005"/>
<organism evidence="10 11">
    <name type="scientific">Candidatus Wirthbacteria bacterium CG2_30_54_11</name>
    <dbReference type="NCBI Taxonomy" id="1817892"/>
    <lineage>
        <taxon>Bacteria</taxon>
        <taxon>Candidatus Wirthbacteria</taxon>
    </lineage>
</organism>
<dbReference type="AlphaFoldDB" id="A0A1J5IX11"/>
<feature type="transmembrane region" description="Helical" evidence="7">
    <location>
        <begin position="22"/>
        <end position="40"/>
    </location>
</feature>
<proteinExistence type="inferred from homology"/>
<dbReference type="Gene3D" id="1.10.287.1260">
    <property type="match status" value="1"/>
</dbReference>
<evidence type="ECO:0000313" key="10">
    <source>
        <dbReference type="EMBL" id="OIP98962.1"/>
    </source>
</evidence>
<dbReference type="EMBL" id="MNZT01000019">
    <property type="protein sequence ID" value="OIP98962.1"/>
    <property type="molecule type" value="Genomic_DNA"/>
</dbReference>
<dbReference type="SUPFAM" id="SSF50182">
    <property type="entry name" value="Sm-like ribonucleoproteins"/>
    <property type="match status" value="1"/>
</dbReference>
<dbReference type="InterPro" id="IPR010920">
    <property type="entry name" value="LSM_dom_sf"/>
</dbReference>
<evidence type="ECO:0000256" key="4">
    <source>
        <dbReference type="ARBA" id="ARBA00022692"/>
    </source>
</evidence>
<comment type="caution">
    <text evidence="10">The sequence shown here is derived from an EMBL/GenBank/DDBJ whole genome shotgun (WGS) entry which is preliminary data.</text>
</comment>
<feature type="domain" description="Mechanosensitive ion channel MscS" evidence="8">
    <location>
        <begin position="115"/>
        <end position="178"/>
    </location>
</feature>
<dbReference type="InterPro" id="IPR045276">
    <property type="entry name" value="YbiO_bact"/>
</dbReference>
<comment type="subcellular location">
    <subcellularLocation>
        <location evidence="1">Cell membrane</location>
        <topology evidence="1">Multi-pass membrane protein</topology>
    </subcellularLocation>
</comment>
<evidence type="ECO:0000259" key="9">
    <source>
        <dbReference type="Pfam" id="PF21082"/>
    </source>
</evidence>
<keyword evidence="3" id="KW-1003">Cell membrane</keyword>
<name>A0A1J5IX11_9BACT</name>
<feature type="transmembrane region" description="Helical" evidence="7">
    <location>
        <begin position="93"/>
        <end position="112"/>
    </location>
</feature>
<dbReference type="GO" id="GO:0008381">
    <property type="term" value="F:mechanosensitive monoatomic ion channel activity"/>
    <property type="evidence" value="ECO:0007669"/>
    <property type="project" value="InterPro"/>
</dbReference>
<keyword evidence="4 7" id="KW-0812">Transmembrane</keyword>
<keyword evidence="5 7" id="KW-1133">Transmembrane helix</keyword>
<dbReference type="InterPro" id="IPR023408">
    <property type="entry name" value="MscS_beta-dom_sf"/>
</dbReference>
<evidence type="ECO:0000256" key="7">
    <source>
        <dbReference type="SAM" id="Phobius"/>
    </source>
</evidence>
<dbReference type="Gene3D" id="3.30.70.100">
    <property type="match status" value="1"/>
</dbReference>
<evidence type="ECO:0000313" key="11">
    <source>
        <dbReference type="Proteomes" id="UP000183245"/>
    </source>
</evidence>
<comment type="similarity">
    <text evidence="2">Belongs to the MscS (TC 1.A.23) family.</text>
</comment>
<dbReference type="Gene3D" id="2.30.30.60">
    <property type="match status" value="1"/>
</dbReference>
<dbReference type="Pfam" id="PF00924">
    <property type="entry name" value="MS_channel_2nd"/>
    <property type="match status" value="1"/>
</dbReference>
<dbReference type="InterPro" id="IPR049278">
    <property type="entry name" value="MS_channel_C"/>
</dbReference>
<dbReference type="InterPro" id="IPR011066">
    <property type="entry name" value="MscS_channel_C_sf"/>
</dbReference>
<keyword evidence="6 7" id="KW-0472">Membrane</keyword>
<evidence type="ECO:0000256" key="3">
    <source>
        <dbReference type="ARBA" id="ARBA00022475"/>
    </source>
</evidence>
<dbReference type="PANTHER" id="PTHR30460:SF0">
    <property type="entry name" value="MODERATE CONDUCTANCE MECHANOSENSITIVE CHANNEL YBIO"/>
    <property type="match status" value="1"/>
</dbReference>
<gene>
    <name evidence="10" type="ORF">AUK40_01005</name>
</gene>
<feature type="transmembrane region" description="Helical" evidence="7">
    <location>
        <begin position="68"/>
        <end position="87"/>
    </location>
</feature>
<feature type="domain" description="Mechanosensitive ion channel MscS C-terminal" evidence="9">
    <location>
        <begin position="184"/>
        <end position="271"/>
    </location>
</feature>
<dbReference type="GO" id="GO:0005886">
    <property type="term" value="C:plasma membrane"/>
    <property type="evidence" value="ECO:0007669"/>
    <property type="project" value="UniProtKB-SubCell"/>
</dbReference>
<evidence type="ECO:0000256" key="1">
    <source>
        <dbReference type="ARBA" id="ARBA00004651"/>
    </source>
</evidence>
<evidence type="ECO:0008006" key="12">
    <source>
        <dbReference type="Google" id="ProtNLM"/>
    </source>
</evidence>
<sequence>MFSFDQLVNNTADWLRTTGEGAGRWILLGIIISFILRSVVRPRFFQLRKSKDLLEVKEQGKRANTISAVIRGTGNLILWLIIFFLVLKEIGMGISSIVAGVSIVGIAIGLGAQSLVKDMIAGFFIIFENHFNIGDVVRIVNVSGRVEEINLRTTILRDLDGAVHIIPNGQITVVTNKTKQWAQVVLDTPIALSEDIDQAMQVIQKVGEDLMTNKLFQSALLSPPKMLGVHEVSKTQVTIRSLVKTLPEKRWSVERVMRKKIKQAFDKAGIKTVMDI</sequence>
<reference evidence="10 11" key="1">
    <citation type="journal article" date="2016" name="Environ. Microbiol.">
        <title>Genomic resolution of a cold subsurface aquifer community provides metabolic insights for novel microbes adapted to high CO concentrations.</title>
        <authorList>
            <person name="Probst A.J."/>
            <person name="Castelle C.J."/>
            <person name="Singh A."/>
            <person name="Brown C.T."/>
            <person name="Anantharaman K."/>
            <person name="Sharon I."/>
            <person name="Hug L.A."/>
            <person name="Burstein D."/>
            <person name="Emerson J.B."/>
            <person name="Thomas B.C."/>
            <person name="Banfield J.F."/>
        </authorList>
    </citation>
    <scope>NUCLEOTIDE SEQUENCE [LARGE SCALE GENOMIC DNA]</scope>
    <source>
        <strain evidence="10">CG2_30_54_11</strain>
    </source>
</reference>
<dbReference type="InterPro" id="IPR006685">
    <property type="entry name" value="MscS_channel_2nd"/>
</dbReference>
<dbReference type="SUPFAM" id="SSF82689">
    <property type="entry name" value="Mechanosensitive channel protein MscS (YggB), C-terminal domain"/>
    <property type="match status" value="1"/>
</dbReference>
<dbReference type="Proteomes" id="UP000183245">
    <property type="component" value="Unassembled WGS sequence"/>
</dbReference>